<accession>A0A656YX18</accession>
<proteinExistence type="predicted"/>
<reference evidence="1 2" key="1">
    <citation type="journal article" date="2016" name="Sci. Rep.">
        <title>Metabolic traits of an uncultured archaeal lineage -MSBL1- from brine pools of the Red Sea.</title>
        <authorList>
            <person name="Mwirichia R."/>
            <person name="Alam I."/>
            <person name="Rashid M."/>
            <person name="Vinu M."/>
            <person name="Ba-Alawi W."/>
            <person name="Anthony Kamau A."/>
            <person name="Kamanda Ngugi D."/>
            <person name="Goker M."/>
            <person name="Klenk H.P."/>
            <person name="Bajic V."/>
            <person name="Stingl U."/>
        </authorList>
    </citation>
    <scope>NUCLEOTIDE SEQUENCE [LARGE SCALE GENOMIC DNA]</scope>
    <source>
        <strain evidence="1">SCGC-AAA259J03</strain>
    </source>
</reference>
<evidence type="ECO:0000313" key="2">
    <source>
        <dbReference type="Proteomes" id="UP000070257"/>
    </source>
</evidence>
<protein>
    <submittedName>
        <fullName evidence="1">Uncharacterized protein</fullName>
    </submittedName>
</protein>
<evidence type="ECO:0000313" key="1">
    <source>
        <dbReference type="EMBL" id="KXA98775.1"/>
    </source>
</evidence>
<gene>
    <name evidence="1" type="ORF">AKJ39_00880</name>
</gene>
<name>A0A656YX18_9EURY</name>
<sequence length="63" mass="7747">MFGLRIYVVQIKICQTSFRNSKTINAYQLFDREIKRYIQRKFFPENPKRQNGLLFRKEGQLEF</sequence>
<comment type="caution">
    <text evidence="1">The sequence shown here is derived from an EMBL/GenBank/DDBJ whole genome shotgun (WGS) entry which is preliminary data.</text>
</comment>
<dbReference type="AlphaFoldDB" id="A0A656YX18"/>
<organism evidence="1 2">
    <name type="scientific">candidate division MSBL1 archaeon SCGC-AAA259J03</name>
    <dbReference type="NCBI Taxonomy" id="1698269"/>
    <lineage>
        <taxon>Archaea</taxon>
        <taxon>Methanobacteriati</taxon>
        <taxon>Methanobacteriota</taxon>
        <taxon>candidate division MSBL1</taxon>
    </lineage>
</organism>
<dbReference type="EMBL" id="LHXT01000006">
    <property type="protein sequence ID" value="KXA98775.1"/>
    <property type="molecule type" value="Genomic_DNA"/>
</dbReference>
<keyword evidence="2" id="KW-1185">Reference proteome</keyword>
<dbReference type="Proteomes" id="UP000070257">
    <property type="component" value="Unassembled WGS sequence"/>
</dbReference>